<evidence type="ECO:0000256" key="1">
    <source>
        <dbReference type="SAM" id="Phobius"/>
    </source>
</evidence>
<dbReference type="SUPFAM" id="SSF82866">
    <property type="entry name" value="Multidrug efflux transporter AcrB transmembrane domain"/>
    <property type="match status" value="1"/>
</dbReference>
<proteinExistence type="predicted"/>
<sequence length="270" mass="29581">MIISRYRESLNDYNKVFVRSQYGQLVPVSSLISIKRIVDTSVVERFNMFPAAKIIGEPRHGFSSGDALKAIEDTALKVLPTGYTVAWAGTSYQEKSLAQTGYVATVYAVVFVFLILIGLYESWLAPVAIIISIPFAIFGAILGVLLRGVESDIYFQVGIITLIGLAAKNAILIVEFAEERYKKQGMPLLEATIEAARIRFRPIVMTSFAFIAGTLPLALGTGAGAGSRNIIGTTVVAGMFVATTLGIYSIPLFYYLIMRAKQIFEEKVKR</sequence>
<dbReference type="EMBL" id="FR695877">
    <property type="protein sequence ID" value="CBX30720.1"/>
    <property type="molecule type" value="Genomic_DNA"/>
</dbReference>
<feature type="transmembrane region" description="Helical" evidence="1">
    <location>
        <begin position="230"/>
        <end position="257"/>
    </location>
</feature>
<dbReference type="InterPro" id="IPR027463">
    <property type="entry name" value="AcrB_DN_DC_subdom"/>
</dbReference>
<feature type="transmembrane region" description="Helical" evidence="1">
    <location>
        <begin position="127"/>
        <end position="147"/>
    </location>
</feature>
<evidence type="ECO:0000313" key="2">
    <source>
        <dbReference type="EMBL" id="CBX30720.1"/>
    </source>
</evidence>
<dbReference type="PANTHER" id="PTHR32063:SF13">
    <property type="entry name" value="MULTIDRUG EFFLUX PUMP SUBUNIT ACRB-RELATED"/>
    <property type="match status" value="1"/>
</dbReference>
<gene>
    <name evidence="2" type="ORF">N47_E42320</name>
</gene>
<dbReference type="Gene3D" id="3.30.70.1440">
    <property type="entry name" value="Multidrug efflux transporter AcrB pore domain"/>
    <property type="match status" value="1"/>
</dbReference>
<dbReference type="AlphaFoldDB" id="E1YKT7"/>
<keyword evidence="1" id="KW-0472">Membrane</keyword>
<dbReference type="GO" id="GO:0042910">
    <property type="term" value="F:xenobiotic transmembrane transporter activity"/>
    <property type="evidence" value="ECO:0007669"/>
    <property type="project" value="TreeGrafter"/>
</dbReference>
<dbReference type="PANTHER" id="PTHR32063">
    <property type="match status" value="1"/>
</dbReference>
<accession>E1YKT7</accession>
<dbReference type="Gene3D" id="3.30.2090.10">
    <property type="entry name" value="Multidrug efflux transporter AcrB TolC docking domain, DN and DC subdomains"/>
    <property type="match status" value="1"/>
</dbReference>
<feature type="transmembrane region" description="Helical" evidence="1">
    <location>
        <begin position="198"/>
        <end position="218"/>
    </location>
</feature>
<dbReference type="GO" id="GO:0005886">
    <property type="term" value="C:plasma membrane"/>
    <property type="evidence" value="ECO:0007669"/>
    <property type="project" value="TreeGrafter"/>
</dbReference>
<dbReference type="InterPro" id="IPR001036">
    <property type="entry name" value="Acrflvin-R"/>
</dbReference>
<dbReference type="Pfam" id="PF00873">
    <property type="entry name" value="ACR_tran"/>
    <property type="match status" value="1"/>
</dbReference>
<keyword evidence="1" id="KW-1133">Transmembrane helix</keyword>
<organism evidence="2">
    <name type="scientific">uncultured Desulfobacterium sp</name>
    <dbReference type="NCBI Taxonomy" id="201089"/>
    <lineage>
        <taxon>Bacteria</taxon>
        <taxon>Pseudomonadati</taxon>
        <taxon>Thermodesulfobacteriota</taxon>
        <taxon>Desulfobacteria</taxon>
        <taxon>Desulfobacterales</taxon>
        <taxon>Desulfobacteriaceae</taxon>
        <taxon>Desulfobacterium</taxon>
        <taxon>environmental samples</taxon>
    </lineage>
</organism>
<reference evidence="2" key="1">
    <citation type="journal article" date="2011" name="Environ. Microbiol.">
        <title>Genomic insights into the metabolic potential of the polycyclic aromatic hydrocarbon degrading sulfate-reducing Deltaproteobacterium N47.</title>
        <authorList>
            <person name="Bergmann F."/>
            <person name="Selesi D."/>
            <person name="Weinmaier T."/>
            <person name="Tischler P."/>
            <person name="Rattei T."/>
            <person name="Meckenstock R.U."/>
        </authorList>
    </citation>
    <scope>NUCLEOTIDE SEQUENCE</scope>
</reference>
<feature type="transmembrane region" description="Helical" evidence="1">
    <location>
        <begin position="153"/>
        <end position="177"/>
    </location>
</feature>
<dbReference type="Gene3D" id="1.20.1640.10">
    <property type="entry name" value="Multidrug efflux transporter AcrB transmembrane domain"/>
    <property type="match status" value="1"/>
</dbReference>
<protein>
    <submittedName>
        <fullName evidence="2">Uncharacterized protein</fullName>
    </submittedName>
</protein>
<keyword evidence="1" id="KW-0812">Transmembrane</keyword>
<feature type="transmembrane region" description="Helical" evidence="1">
    <location>
        <begin position="101"/>
        <end position="120"/>
    </location>
</feature>
<name>E1YKT7_9BACT</name>